<sequence length="528" mass="57529">MSATSQGNPEEKQYNFLASLNEDYTPNSSDEIAFLKKELDVLKNANPFRLAELALELQIERLRVVEISNARDAALQRLSDAYASVRQKNDYIKALLQDRNGDESAVYTISLDKGEIESLKAHISTQEQIISQLRQQQQSQVRPSLPAKLSDPPPYYEEQKPANVAPQAVEKHAPPAKLLTPNDPEYKYMPPDSDNPVDLVNARNAALMDIPLPDNPPDATLSAIVIPPPFSLHEFLAGAPAVLRNSLANYRILHNVTTLWCPDREEHGYMYVPAFKCSTNPRIATAHRWAQIDVIGRMSKPTECFYNKEGVWYYAGSYKAFRLDYLSTKEWMQLSNETTSAIVKETIAGRKNSSPQNTYETSQLYACGALKVACVGLQCVGFNQEVYKSILDHSTKFSETKWKSLVAASVASGTSSPTLNSGPSTVGTPTGSGHTTPNPLVKTPINARHLNRALGSMISSSSSSSTGSPASSHLSTPGSGILGLGSSLWNVSVSPGTPVSPCVTVDAAAKKVFEGGENLAVAEHYGKR</sequence>
<reference evidence="3 4" key="1">
    <citation type="submission" date="2019-12" db="EMBL/GenBank/DDBJ databases">
        <authorList>
            <person name="Floudas D."/>
            <person name="Bentzer J."/>
            <person name="Ahren D."/>
            <person name="Johansson T."/>
            <person name="Persson P."/>
            <person name="Tunlid A."/>
        </authorList>
    </citation>
    <scope>NUCLEOTIDE SEQUENCE [LARGE SCALE GENOMIC DNA]</scope>
    <source>
        <strain evidence="3 4">CBS 102.39</strain>
    </source>
</reference>
<dbReference type="Pfam" id="PF20411">
    <property type="entry name" value="DUF6697"/>
    <property type="match status" value="1"/>
</dbReference>
<dbReference type="Proteomes" id="UP000521872">
    <property type="component" value="Unassembled WGS sequence"/>
</dbReference>
<dbReference type="InterPro" id="IPR046520">
    <property type="entry name" value="DUF6697"/>
</dbReference>
<feature type="region of interest" description="Disordered" evidence="1">
    <location>
        <begin position="412"/>
        <end position="442"/>
    </location>
</feature>
<feature type="region of interest" description="Disordered" evidence="1">
    <location>
        <begin position="130"/>
        <end position="184"/>
    </location>
</feature>
<feature type="domain" description="DUF6697" evidence="2">
    <location>
        <begin position="248"/>
        <end position="392"/>
    </location>
</feature>
<protein>
    <recommendedName>
        <fullName evidence="2">DUF6697 domain-containing protein</fullName>
    </recommendedName>
</protein>
<organism evidence="3 4">
    <name type="scientific">Agrocybe pediades</name>
    <dbReference type="NCBI Taxonomy" id="84607"/>
    <lineage>
        <taxon>Eukaryota</taxon>
        <taxon>Fungi</taxon>
        <taxon>Dikarya</taxon>
        <taxon>Basidiomycota</taxon>
        <taxon>Agaricomycotina</taxon>
        <taxon>Agaricomycetes</taxon>
        <taxon>Agaricomycetidae</taxon>
        <taxon>Agaricales</taxon>
        <taxon>Agaricineae</taxon>
        <taxon>Strophariaceae</taxon>
        <taxon>Agrocybe</taxon>
    </lineage>
</organism>
<evidence type="ECO:0000313" key="3">
    <source>
        <dbReference type="EMBL" id="KAF4614505.1"/>
    </source>
</evidence>
<accession>A0A8H4VNG1</accession>
<proteinExistence type="predicted"/>
<name>A0A8H4VNG1_9AGAR</name>
<comment type="caution">
    <text evidence="3">The sequence shown here is derived from an EMBL/GenBank/DDBJ whole genome shotgun (WGS) entry which is preliminary data.</text>
</comment>
<evidence type="ECO:0000259" key="2">
    <source>
        <dbReference type="Pfam" id="PF20411"/>
    </source>
</evidence>
<feature type="compositionally biased region" description="Low complexity" evidence="1">
    <location>
        <begin position="421"/>
        <end position="439"/>
    </location>
</feature>
<dbReference type="EMBL" id="JAACJL010000044">
    <property type="protein sequence ID" value="KAF4614505.1"/>
    <property type="molecule type" value="Genomic_DNA"/>
</dbReference>
<evidence type="ECO:0000256" key="1">
    <source>
        <dbReference type="SAM" id="MobiDB-lite"/>
    </source>
</evidence>
<evidence type="ECO:0000313" key="4">
    <source>
        <dbReference type="Proteomes" id="UP000521872"/>
    </source>
</evidence>
<keyword evidence="4" id="KW-1185">Reference proteome</keyword>
<dbReference type="AlphaFoldDB" id="A0A8H4VNG1"/>
<feature type="region of interest" description="Disordered" evidence="1">
    <location>
        <begin position="457"/>
        <end position="477"/>
    </location>
</feature>
<feature type="compositionally biased region" description="Low complexity" evidence="1">
    <location>
        <begin position="130"/>
        <end position="140"/>
    </location>
</feature>
<gene>
    <name evidence="3" type="ORF">D9613_003421</name>
</gene>